<reference evidence="2 3" key="1">
    <citation type="journal article" date="2014" name="Nat. Genet.">
        <title>Genome sequence of the hot pepper provides insights into the evolution of pungency in Capsicum species.</title>
        <authorList>
            <person name="Kim S."/>
            <person name="Park M."/>
            <person name="Yeom S.I."/>
            <person name="Kim Y.M."/>
            <person name="Lee J.M."/>
            <person name="Lee H.A."/>
            <person name="Seo E."/>
            <person name="Choi J."/>
            <person name="Cheong K."/>
            <person name="Kim K.T."/>
            <person name="Jung K."/>
            <person name="Lee G.W."/>
            <person name="Oh S.K."/>
            <person name="Bae C."/>
            <person name="Kim S.B."/>
            <person name="Lee H.Y."/>
            <person name="Kim S.Y."/>
            <person name="Kim M.S."/>
            <person name="Kang B.C."/>
            <person name="Jo Y.D."/>
            <person name="Yang H.B."/>
            <person name="Jeong H.J."/>
            <person name="Kang W.H."/>
            <person name="Kwon J.K."/>
            <person name="Shin C."/>
            <person name="Lim J.Y."/>
            <person name="Park J.H."/>
            <person name="Huh J.H."/>
            <person name="Kim J.S."/>
            <person name="Kim B.D."/>
            <person name="Cohen O."/>
            <person name="Paran I."/>
            <person name="Suh M.C."/>
            <person name="Lee S.B."/>
            <person name="Kim Y.K."/>
            <person name="Shin Y."/>
            <person name="Noh S.J."/>
            <person name="Park J."/>
            <person name="Seo Y.S."/>
            <person name="Kwon S.Y."/>
            <person name="Kim H.A."/>
            <person name="Park J.M."/>
            <person name="Kim H.J."/>
            <person name="Choi S.B."/>
            <person name="Bosland P.W."/>
            <person name="Reeves G."/>
            <person name="Jo S.H."/>
            <person name="Lee B.W."/>
            <person name="Cho H.T."/>
            <person name="Choi H.S."/>
            <person name="Lee M.S."/>
            <person name="Yu Y."/>
            <person name="Do Choi Y."/>
            <person name="Park B.S."/>
            <person name="van Deynze A."/>
            <person name="Ashrafi H."/>
            <person name="Hill T."/>
            <person name="Kim W.T."/>
            <person name="Pai H.S."/>
            <person name="Ahn H.K."/>
            <person name="Yeam I."/>
            <person name="Giovannoni J.J."/>
            <person name="Rose J.K."/>
            <person name="Sorensen I."/>
            <person name="Lee S.J."/>
            <person name="Kim R.W."/>
            <person name="Choi I.Y."/>
            <person name="Choi B.S."/>
            <person name="Lim J.S."/>
            <person name="Lee Y.H."/>
            <person name="Choi D."/>
        </authorList>
    </citation>
    <scope>NUCLEOTIDE SEQUENCE [LARGE SCALE GENOMIC DNA]</scope>
    <source>
        <strain evidence="3">cv. CM334</strain>
    </source>
</reference>
<dbReference type="Proteomes" id="UP000222542">
    <property type="component" value="Unassembled WGS sequence"/>
</dbReference>
<dbReference type="Gramene" id="PHT90131">
    <property type="protein sequence ID" value="PHT90131"/>
    <property type="gene ID" value="T459_05244"/>
</dbReference>
<evidence type="ECO:0000256" key="1">
    <source>
        <dbReference type="SAM" id="MobiDB-lite"/>
    </source>
</evidence>
<accession>A0A2G3A7F0</accession>
<comment type="caution">
    <text evidence="2">The sequence shown here is derived from an EMBL/GenBank/DDBJ whole genome shotgun (WGS) entry which is preliminary data.</text>
</comment>
<evidence type="ECO:0000313" key="2">
    <source>
        <dbReference type="EMBL" id="PHT90131.1"/>
    </source>
</evidence>
<keyword evidence="3" id="KW-1185">Reference proteome</keyword>
<feature type="region of interest" description="Disordered" evidence="1">
    <location>
        <begin position="121"/>
        <end position="141"/>
    </location>
</feature>
<reference evidence="2 3" key="2">
    <citation type="journal article" date="2017" name="Genome Biol.">
        <title>New reference genome sequences of hot pepper reveal the massive evolution of plant disease-resistance genes by retroduplication.</title>
        <authorList>
            <person name="Kim S."/>
            <person name="Park J."/>
            <person name="Yeom S.I."/>
            <person name="Kim Y.M."/>
            <person name="Seo E."/>
            <person name="Kim K.T."/>
            <person name="Kim M.S."/>
            <person name="Lee J.M."/>
            <person name="Cheong K."/>
            <person name="Shin H.S."/>
            <person name="Kim S.B."/>
            <person name="Han K."/>
            <person name="Lee J."/>
            <person name="Park M."/>
            <person name="Lee H.A."/>
            <person name="Lee H.Y."/>
            <person name="Lee Y."/>
            <person name="Oh S."/>
            <person name="Lee J.H."/>
            <person name="Choi E."/>
            <person name="Choi E."/>
            <person name="Lee S.E."/>
            <person name="Jeon J."/>
            <person name="Kim H."/>
            <person name="Choi G."/>
            <person name="Song H."/>
            <person name="Lee J."/>
            <person name="Lee S.C."/>
            <person name="Kwon J.K."/>
            <person name="Lee H.Y."/>
            <person name="Koo N."/>
            <person name="Hong Y."/>
            <person name="Kim R.W."/>
            <person name="Kang W.H."/>
            <person name="Huh J.H."/>
            <person name="Kang B.C."/>
            <person name="Yang T.J."/>
            <person name="Lee Y.H."/>
            <person name="Bennetzen J.L."/>
            <person name="Choi D."/>
        </authorList>
    </citation>
    <scope>NUCLEOTIDE SEQUENCE [LARGE SCALE GENOMIC DNA]</scope>
    <source>
        <strain evidence="3">cv. CM334</strain>
    </source>
</reference>
<dbReference type="EMBL" id="AYRZ02000002">
    <property type="protein sequence ID" value="PHT90131.1"/>
    <property type="molecule type" value="Genomic_DNA"/>
</dbReference>
<dbReference type="AlphaFoldDB" id="A0A2G3A7F0"/>
<gene>
    <name evidence="2" type="ORF">T459_05244</name>
</gene>
<sequence length="141" mass="15683">MEEKKKLWQQEDNFEGFGQAGVLSEEQKLDWNDMFTIMTLLPYTRKVDLFQKLPSKLSYVAELLETLPGANGTGTAGPCLAFGTTYWSKYLGGCLSLLLRRSVAPPRGLADLLHCRLQEDEPCPQGSSHGTFDGESENPPK</sequence>
<organism evidence="2 3">
    <name type="scientific">Capsicum annuum</name>
    <name type="common">Capsicum pepper</name>
    <dbReference type="NCBI Taxonomy" id="4072"/>
    <lineage>
        <taxon>Eukaryota</taxon>
        <taxon>Viridiplantae</taxon>
        <taxon>Streptophyta</taxon>
        <taxon>Embryophyta</taxon>
        <taxon>Tracheophyta</taxon>
        <taxon>Spermatophyta</taxon>
        <taxon>Magnoliopsida</taxon>
        <taxon>eudicotyledons</taxon>
        <taxon>Gunneridae</taxon>
        <taxon>Pentapetalae</taxon>
        <taxon>asterids</taxon>
        <taxon>lamiids</taxon>
        <taxon>Solanales</taxon>
        <taxon>Solanaceae</taxon>
        <taxon>Solanoideae</taxon>
        <taxon>Capsiceae</taxon>
        <taxon>Capsicum</taxon>
    </lineage>
</organism>
<proteinExistence type="predicted"/>
<evidence type="ECO:0000313" key="3">
    <source>
        <dbReference type="Proteomes" id="UP000222542"/>
    </source>
</evidence>
<name>A0A2G3A7F0_CAPAN</name>
<protein>
    <submittedName>
        <fullName evidence="2">Uncharacterized protein</fullName>
    </submittedName>
</protein>